<organism evidence="1">
    <name type="scientific">Candidatus Kentrum sp. LFY</name>
    <dbReference type="NCBI Taxonomy" id="2126342"/>
    <lineage>
        <taxon>Bacteria</taxon>
        <taxon>Pseudomonadati</taxon>
        <taxon>Pseudomonadota</taxon>
        <taxon>Gammaproteobacteria</taxon>
        <taxon>Candidatus Kentrum</taxon>
    </lineage>
</organism>
<accession>A0A450U5L1</accession>
<sequence>MTIRFFDRFVEDSLREGLNTMSHRKCVKFHKTLVLHYYDQITLPRLEHKLRRSRFPMC</sequence>
<proteinExistence type="predicted"/>
<gene>
    <name evidence="1" type="ORF">BECKLFY1418B_GA0070995_100350</name>
</gene>
<dbReference type="AlphaFoldDB" id="A0A450U5L1"/>
<dbReference type="EMBL" id="CAADFF010000003">
    <property type="protein sequence ID" value="VFJ86480.1"/>
    <property type="molecule type" value="Genomic_DNA"/>
</dbReference>
<protein>
    <submittedName>
        <fullName evidence="1">Uncharacterized protein</fullName>
    </submittedName>
</protein>
<reference evidence="1" key="1">
    <citation type="submission" date="2019-02" db="EMBL/GenBank/DDBJ databases">
        <authorList>
            <person name="Gruber-Vodicka R. H."/>
            <person name="Seah K. B. B."/>
        </authorList>
    </citation>
    <scope>NUCLEOTIDE SEQUENCE</scope>
    <source>
        <strain evidence="1">BECK_M7</strain>
    </source>
</reference>
<evidence type="ECO:0000313" key="1">
    <source>
        <dbReference type="EMBL" id="VFJ86480.1"/>
    </source>
</evidence>
<name>A0A450U5L1_9GAMM</name>